<protein>
    <submittedName>
        <fullName evidence="1">Uncharacterized protein</fullName>
    </submittedName>
</protein>
<reference evidence="1" key="1">
    <citation type="submission" date="2023-04" db="EMBL/GenBank/DDBJ databases">
        <title>Assessment of the microbiological origin of a defect in Grana Padano cheese.</title>
        <authorList>
            <person name="Zago M."/>
            <person name="Rossetti L."/>
            <person name="Bonvini B."/>
            <person name="Carminati D."/>
            <person name="Giraffa G."/>
        </authorList>
    </citation>
    <scope>NUCLEOTIDE SEQUENCE</scope>
    <source>
        <strain evidence="1">4990</strain>
    </source>
</reference>
<evidence type="ECO:0000313" key="2">
    <source>
        <dbReference type="Proteomes" id="UP001182303"/>
    </source>
</evidence>
<proteinExistence type="predicted"/>
<accession>A0AAE4FNM2</accession>
<organism evidence="1 2">
    <name type="scientific">Clostridium sporogenes</name>
    <dbReference type="NCBI Taxonomy" id="1509"/>
    <lineage>
        <taxon>Bacteria</taxon>
        <taxon>Bacillati</taxon>
        <taxon>Bacillota</taxon>
        <taxon>Clostridia</taxon>
        <taxon>Eubacteriales</taxon>
        <taxon>Clostridiaceae</taxon>
        <taxon>Clostridium</taxon>
    </lineage>
</organism>
<evidence type="ECO:0000313" key="1">
    <source>
        <dbReference type="EMBL" id="MDS1004922.1"/>
    </source>
</evidence>
<dbReference type="RefSeq" id="WP_310944310.1">
    <property type="nucleotide sequence ID" value="NZ_JARUIS010000031.1"/>
</dbReference>
<dbReference type="AlphaFoldDB" id="A0AAE4FNM2"/>
<dbReference type="Proteomes" id="UP001182303">
    <property type="component" value="Unassembled WGS sequence"/>
</dbReference>
<dbReference type="EMBL" id="JARUIS010000031">
    <property type="protein sequence ID" value="MDS1004922.1"/>
    <property type="molecule type" value="Genomic_DNA"/>
</dbReference>
<sequence>MSIELRFNEMIGNVLDDYGNEINSDNEYNIASNKYNKVFNKLKENLSYEDKKLLNELDEAASYVEAISTELTYKKGLKDGVELKGILKIVS</sequence>
<dbReference type="InterPro" id="IPR049215">
    <property type="entry name" value="DUF6809"/>
</dbReference>
<name>A0AAE4FNM2_CLOSG</name>
<dbReference type="Pfam" id="PF20648">
    <property type="entry name" value="DUF6809"/>
    <property type="match status" value="1"/>
</dbReference>
<gene>
    <name evidence="1" type="ORF">P9J83_15670</name>
</gene>
<comment type="caution">
    <text evidence="1">The sequence shown here is derived from an EMBL/GenBank/DDBJ whole genome shotgun (WGS) entry which is preliminary data.</text>
</comment>